<evidence type="ECO:0000313" key="1">
    <source>
        <dbReference type="EnsemblMetazoa" id="AMIN014891-PA"/>
    </source>
</evidence>
<organism evidence="1 2">
    <name type="scientific">Anopheles minimus</name>
    <dbReference type="NCBI Taxonomy" id="112268"/>
    <lineage>
        <taxon>Eukaryota</taxon>
        <taxon>Metazoa</taxon>
        <taxon>Ecdysozoa</taxon>
        <taxon>Arthropoda</taxon>
        <taxon>Hexapoda</taxon>
        <taxon>Insecta</taxon>
        <taxon>Pterygota</taxon>
        <taxon>Neoptera</taxon>
        <taxon>Endopterygota</taxon>
        <taxon>Diptera</taxon>
        <taxon>Nematocera</taxon>
        <taxon>Culicoidea</taxon>
        <taxon>Culicidae</taxon>
        <taxon>Anophelinae</taxon>
        <taxon>Anopheles</taxon>
    </lineage>
</organism>
<evidence type="ECO:0000313" key="2">
    <source>
        <dbReference type="Proteomes" id="UP000075920"/>
    </source>
</evidence>
<keyword evidence="2" id="KW-1185">Reference proteome</keyword>
<reference evidence="1" key="2">
    <citation type="submission" date="2020-05" db="UniProtKB">
        <authorList>
            <consortium name="EnsemblMetazoa"/>
        </authorList>
    </citation>
    <scope>IDENTIFICATION</scope>
    <source>
        <strain evidence="1">MINIMUS1</strain>
    </source>
</reference>
<dbReference type="VEuPathDB" id="VectorBase:AMIN014891"/>
<protein>
    <submittedName>
        <fullName evidence="1">Uncharacterized protein</fullName>
    </submittedName>
</protein>
<name>A0A182WQG8_9DIPT</name>
<proteinExistence type="predicted"/>
<reference evidence="2" key="1">
    <citation type="submission" date="2013-03" db="EMBL/GenBank/DDBJ databases">
        <title>The Genome Sequence of Anopheles minimus MINIMUS1.</title>
        <authorList>
            <consortium name="The Broad Institute Genomics Platform"/>
            <person name="Neafsey D.E."/>
            <person name="Walton C."/>
            <person name="Walker B."/>
            <person name="Young S.K."/>
            <person name="Zeng Q."/>
            <person name="Gargeya S."/>
            <person name="Fitzgerald M."/>
            <person name="Haas B."/>
            <person name="Abouelleil A."/>
            <person name="Allen A.W."/>
            <person name="Alvarado L."/>
            <person name="Arachchi H.M."/>
            <person name="Berlin A.M."/>
            <person name="Chapman S.B."/>
            <person name="Gainer-Dewar J."/>
            <person name="Goldberg J."/>
            <person name="Griggs A."/>
            <person name="Gujja S."/>
            <person name="Hansen M."/>
            <person name="Howarth C."/>
            <person name="Imamovic A."/>
            <person name="Ireland A."/>
            <person name="Larimer J."/>
            <person name="McCowan C."/>
            <person name="Murphy C."/>
            <person name="Pearson M."/>
            <person name="Poon T.W."/>
            <person name="Priest M."/>
            <person name="Roberts A."/>
            <person name="Saif S."/>
            <person name="Shea T."/>
            <person name="Sisk P."/>
            <person name="Sykes S."/>
            <person name="Wortman J."/>
            <person name="Nusbaum C."/>
            <person name="Birren B."/>
        </authorList>
    </citation>
    <scope>NUCLEOTIDE SEQUENCE [LARGE SCALE GENOMIC DNA]</scope>
    <source>
        <strain evidence="2">MINIMUS1</strain>
    </source>
</reference>
<sequence length="15" mass="1590">MASFQPHCTTIPAVS</sequence>
<accession>A0A182WQG8</accession>
<dbReference type="EnsemblMetazoa" id="AMIN014891-RA">
    <property type="protein sequence ID" value="AMIN014891-PA"/>
    <property type="gene ID" value="AMIN014891"/>
</dbReference>
<dbReference type="Proteomes" id="UP000075920">
    <property type="component" value="Unassembled WGS sequence"/>
</dbReference>